<keyword evidence="1" id="KW-0614">Plasmid</keyword>
<dbReference type="AlphaFoldDB" id="A0A2K9ZGW5"/>
<protein>
    <recommendedName>
        <fullName evidence="3">Transposase</fullName>
    </recommendedName>
</protein>
<evidence type="ECO:0008006" key="3">
    <source>
        <dbReference type="Google" id="ProtNLM"/>
    </source>
</evidence>
<dbReference type="EMBL" id="CP025015">
    <property type="protein sequence ID" value="AUW47507.1"/>
    <property type="molecule type" value="Genomic_DNA"/>
</dbReference>
<name>A0A2K9ZGW5_RHILE</name>
<accession>A0A2K9ZGW5</accession>
<gene>
    <name evidence="1" type="ORF">CUJ84_pRLN3000387</name>
</gene>
<proteinExistence type="predicted"/>
<geneLocation type="plasmid" evidence="2">
    <name>prln3</name>
</geneLocation>
<dbReference type="Proteomes" id="UP000238523">
    <property type="component" value="Plasmid pRLN3"/>
</dbReference>
<sequence length="105" mass="11528">MDASPDVASTATLWHIAMPGAEAVHHIRSGMTQFGRALSELNIEILRANCRQVKGRIERMNRTVQDQLVKELRLADIGDVETGNAFFLAAWSTTESAAKKEACDS</sequence>
<evidence type="ECO:0000313" key="1">
    <source>
        <dbReference type="EMBL" id="AUW47507.1"/>
    </source>
</evidence>
<organism evidence="1 2">
    <name type="scientific">Rhizobium leguminosarum</name>
    <dbReference type="NCBI Taxonomy" id="384"/>
    <lineage>
        <taxon>Bacteria</taxon>
        <taxon>Pseudomonadati</taxon>
        <taxon>Pseudomonadota</taxon>
        <taxon>Alphaproteobacteria</taxon>
        <taxon>Hyphomicrobiales</taxon>
        <taxon>Rhizobiaceae</taxon>
        <taxon>Rhizobium/Agrobacterium group</taxon>
        <taxon>Rhizobium</taxon>
    </lineage>
</organism>
<reference evidence="1 2" key="1">
    <citation type="submission" date="2017-11" db="EMBL/GenBank/DDBJ databases">
        <title>Complete genome of Rhizobium leguminosarum Norway, an ineffective micro-symbiont.</title>
        <authorList>
            <person name="Hoffrichter A."/>
            <person name="Liang J."/>
            <person name="Brachmann A."/>
            <person name="Marin M."/>
        </authorList>
    </citation>
    <scope>NUCLEOTIDE SEQUENCE [LARGE SCALE GENOMIC DNA]</scope>
    <source>
        <strain evidence="1 2">Norway</strain>
        <plasmid evidence="2">prln3</plasmid>
    </source>
</reference>
<evidence type="ECO:0000313" key="2">
    <source>
        <dbReference type="Proteomes" id="UP000238523"/>
    </source>
</evidence>